<proteinExistence type="predicted"/>
<comment type="caution">
    <text evidence="2">The sequence shown here is derived from an EMBL/GenBank/DDBJ whole genome shotgun (WGS) entry which is preliminary data.</text>
</comment>
<dbReference type="EMBL" id="JAPVEB010000003">
    <property type="protein sequence ID" value="KAJ5270236.1"/>
    <property type="molecule type" value="Genomic_DNA"/>
</dbReference>
<organism evidence="2 3">
    <name type="scientific">Penicillium chrysogenum</name>
    <name type="common">Penicillium notatum</name>
    <dbReference type="NCBI Taxonomy" id="5076"/>
    <lineage>
        <taxon>Eukaryota</taxon>
        <taxon>Fungi</taxon>
        <taxon>Dikarya</taxon>
        <taxon>Ascomycota</taxon>
        <taxon>Pezizomycotina</taxon>
        <taxon>Eurotiomycetes</taxon>
        <taxon>Eurotiomycetidae</taxon>
        <taxon>Eurotiales</taxon>
        <taxon>Aspergillaceae</taxon>
        <taxon>Penicillium</taxon>
        <taxon>Penicillium chrysogenum species complex</taxon>
    </lineage>
</organism>
<protein>
    <submittedName>
        <fullName evidence="2">Uncharacterized protein</fullName>
    </submittedName>
</protein>
<gene>
    <name evidence="2" type="ORF">N7505_005994</name>
</gene>
<dbReference type="Proteomes" id="UP001220256">
    <property type="component" value="Unassembled WGS sequence"/>
</dbReference>
<accession>A0ABQ8WMK3</accession>
<evidence type="ECO:0000313" key="3">
    <source>
        <dbReference type="Proteomes" id="UP001220256"/>
    </source>
</evidence>
<sequence length="285" mass="31106">MKSGANFIPQAVAYNPIVEGGETPQSPANHQRARTPPETQRSTGRRGRDRNVRSANPSPEQEVNQPQNLRNTTSLKREKSDSKPSDLRRSKRKRKGERKTRVELGNTVVGFISIATRGDTDEVARHIYDLPVPPQVSRRLILYGDVCFCGSSAAVEINLEGPNVGTDDLGGDGTDSSRGGFVGSVAGPAGSSTAVSTAGAGRFCKCRRIVLFPSMFDTNHVHTHERTMEVMISTDDMWALQRLNGTVPYAAEGGHARMIKTILDRLLLLQGVSHLRGRTGFRNVM</sequence>
<name>A0ABQ8WMK3_PENCH</name>
<feature type="compositionally biased region" description="Basic and acidic residues" evidence="1">
    <location>
        <begin position="75"/>
        <end position="88"/>
    </location>
</feature>
<evidence type="ECO:0000313" key="2">
    <source>
        <dbReference type="EMBL" id="KAJ5270236.1"/>
    </source>
</evidence>
<reference evidence="2 3" key="1">
    <citation type="journal article" date="2023" name="IMA Fungus">
        <title>Comparative genomic study of the Penicillium genus elucidates a diverse pangenome and 15 lateral gene transfer events.</title>
        <authorList>
            <person name="Petersen C."/>
            <person name="Sorensen T."/>
            <person name="Nielsen M.R."/>
            <person name="Sondergaard T.E."/>
            <person name="Sorensen J.L."/>
            <person name="Fitzpatrick D.A."/>
            <person name="Frisvad J.C."/>
            <person name="Nielsen K.L."/>
        </authorList>
    </citation>
    <scope>NUCLEOTIDE SEQUENCE [LARGE SCALE GENOMIC DNA]</scope>
    <source>
        <strain evidence="2 3">IBT 3361</strain>
    </source>
</reference>
<feature type="region of interest" description="Disordered" evidence="1">
    <location>
        <begin position="16"/>
        <end position="101"/>
    </location>
</feature>
<keyword evidence="3" id="KW-1185">Reference proteome</keyword>
<feature type="compositionally biased region" description="Basic residues" evidence="1">
    <location>
        <begin position="89"/>
        <end position="98"/>
    </location>
</feature>
<feature type="compositionally biased region" description="Polar residues" evidence="1">
    <location>
        <begin position="53"/>
        <end position="74"/>
    </location>
</feature>
<evidence type="ECO:0000256" key="1">
    <source>
        <dbReference type="SAM" id="MobiDB-lite"/>
    </source>
</evidence>